<evidence type="ECO:0000313" key="3">
    <source>
        <dbReference type="Proteomes" id="UP000820669"/>
    </source>
</evidence>
<dbReference type="InterPro" id="IPR011051">
    <property type="entry name" value="RmlC_Cupin_sf"/>
</dbReference>
<dbReference type="InterPro" id="IPR014710">
    <property type="entry name" value="RmlC-like_jellyroll"/>
</dbReference>
<protein>
    <submittedName>
        <fullName evidence="2">Acetylacetone-cleaving protein</fullName>
    </submittedName>
</protein>
<dbReference type="InterPro" id="IPR025979">
    <property type="entry name" value="ChrR-like_cupin_dom"/>
</dbReference>
<sequence>MAEDRIQRDSLHNAMLEDRSVKTADLAWVPFCEGISFKLLRVSPETGAWTVLFHADAGAGFDRHKHLGPAEYFMISGRMEIRGGEEAGGTTAVAGDYGYEANGMLHDWTNFPEESVFYFTNIGPLGFLDDDDNVVGVLDWQGVVAMSSAPAAQAVSA</sequence>
<evidence type="ECO:0000259" key="1">
    <source>
        <dbReference type="Pfam" id="PF12973"/>
    </source>
</evidence>
<dbReference type="SUPFAM" id="SSF51182">
    <property type="entry name" value="RmlC-like cupins"/>
    <property type="match status" value="1"/>
</dbReference>
<dbReference type="Proteomes" id="UP000820669">
    <property type="component" value="Unassembled WGS sequence"/>
</dbReference>
<dbReference type="Gene3D" id="2.60.120.10">
    <property type="entry name" value="Jelly Rolls"/>
    <property type="match status" value="1"/>
</dbReference>
<dbReference type="EMBL" id="JAAXLA010000055">
    <property type="protein sequence ID" value="NMI00389.1"/>
    <property type="molecule type" value="Genomic_DNA"/>
</dbReference>
<dbReference type="Pfam" id="PF12973">
    <property type="entry name" value="Cupin_7"/>
    <property type="match status" value="1"/>
</dbReference>
<proteinExistence type="predicted"/>
<keyword evidence="3" id="KW-1185">Reference proteome</keyword>
<feature type="domain" description="ChrR-like cupin" evidence="1">
    <location>
        <begin position="18"/>
        <end position="125"/>
    </location>
</feature>
<organism evidence="2 3">
    <name type="scientific">Pseudonocardia acidicola</name>
    <dbReference type="NCBI Taxonomy" id="2724939"/>
    <lineage>
        <taxon>Bacteria</taxon>
        <taxon>Bacillati</taxon>
        <taxon>Actinomycetota</taxon>
        <taxon>Actinomycetes</taxon>
        <taxon>Pseudonocardiales</taxon>
        <taxon>Pseudonocardiaceae</taxon>
        <taxon>Pseudonocardia</taxon>
    </lineage>
</organism>
<gene>
    <name evidence="2" type="ORF">HF526_24210</name>
</gene>
<comment type="caution">
    <text evidence="2">The sequence shown here is derived from an EMBL/GenBank/DDBJ whole genome shotgun (WGS) entry which is preliminary data.</text>
</comment>
<dbReference type="RefSeq" id="WP_169383864.1">
    <property type="nucleotide sequence ID" value="NZ_JAAXLA010000055.1"/>
</dbReference>
<reference evidence="2 3" key="1">
    <citation type="submission" date="2020-04" db="EMBL/GenBank/DDBJ databases">
        <authorList>
            <person name="Klaysubun C."/>
            <person name="Duangmal K."/>
            <person name="Lipun K."/>
        </authorList>
    </citation>
    <scope>NUCLEOTIDE SEQUENCE [LARGE SCALE GENOMIC DNA]</scope>
    <source>
        <strain evidence="2 3">K10HN5</strain>
    </source>
</reference>
<evidence type="ECO:0000313" key="2">
    <source>
        <dbReference type="EMBL" id="NMI00389.1"/>
    </source>
</evidence>
<accession>A0ABX1SFR3</accession>
<name>A0ABX1SFR3_9PSEU</name>
<dbReference type="CDD" id="cd20302">
    <property type="entry name" value="cupin_DAD"/>
    <property type="match status" value="1"/>
</dbReference>